<evidence type="ECO:0000313" key="1">
    <source>
        <dbReference type="EMBL" id="PIP16777.1"/>
    </source>
</evidence>
<sequence length="192" mass="21491">MPIVRKEQKVDNWSVLIRGAQGKAGNIFGNTGNFIDQTNVPDVKIEKMAIAPGLVRGLFGGKRDFLVISETGNSNLAPYQMFIGARDYGDNLDVSWYLTYRIGYGEKAWASLLKVPILNILLLPFALMRGFGRLAKVKKVGFELDLFDEQDLRAYATNVHHCLLQAVDKLMLELNQDPSKIDRKSRGFLGIS</sequence>
<proteinExistence type="predicted"/>
<accession>A0A2G9YC27</accession>
<organism evidence="1 2">
    <name type="scientific">bacterium (Candidatus Ratteibacteria) CG23_combo_of_CG06-09_8_20_14_all_48_7</name>
    <dbReference type="NCBI Taxonomy" id="2014292"/>
    <lineage>
        <taxon>Bacteria</taxon>
        <taxon>Candidatus Ratteibacteria</taxon>
    </lineage>
</organism>
<protein>
    <submittedName>
        <fullName evidence="1">Uncharacterized protein</fullName>
    </submittedName>
</protein>
<reference evidence="1 2" key="1">
    <citation type="submission" date="2017-09" db="EMBL/GenBank/DDBJ databases">
        <title>Depth-based differentiation of microbial function through sediment-hosted aquifers and enrichment of novel symbionts in the deep terrestrial subsurface.</title>
        <authorList>
            <person name="Probst A.J."/>
            <person name="Ladd B."/>
            <person name="Jarett J.K."/>
            <person name="Geller-Mcgrath D.E."/>
            <person name="Sieber C.M."/>
            <person name="Emerson J.B."/>
            <person name="Anantharaman K."/>
            <person name="Thomas B.C."/>
            <person name="Malmstrom R."/>
            <person name="Stieglmeier M."/>
            <person name="Klingl A."/>
            <person name="Woyke T."/>
            <person name="Ryan C.M."/>
            <person name="Banfield J.F."/>
        </authorList>
    </citation>
    <scope>NUCLEOTIDE SEQUENCE [LARGE SCALE GENOMIC DNA]</scope>
    <source>
        <strain evidence="1">CG23_combo_of_CG06-09_8_20_14_all_48_7</strain>
    </source>
</reference>
<evidence type="ECO:0000313" key="2">
    <source>
        <dbReference type="Proteomes" id="UP000230392"/>
    </source>
</evidence>
<dbReference type="EMBL" id="PCRF01000005">
    <property type="protein sequence ID" value="PIP16777.1"/>
    <property type="molecule type" value="Genomic_DNA"/>
</dbReference>
<dbReference type="Proteomes" id="UP000230392">
    <property type="component" value="Unassembled WGS sequence"/>
</dbReference>
<dbReference type="AlphaFoldDB" id="A0A2G9YC27"/>
<name>A0A2G9YC27_9BACT</name>
<comment type="caution">
    <text evidence="1">The sequence shown here is derived from an EMBL/GenBank/DDBJ whole genome shotgun (WGS) entry which is preliminary data.</text>
</comment>
<gene>
    <name evidence="1" type="ORF">COX46_00115</name>
</gene>